<dbReference type="AlphaFoldDB" id="A0A1M7Y3M3"/>
<reference evidence="1 2" key="1">
    <citation type="submission" date="2016-12" db="EMBL/GenBank/DDBJ databases">
        <authorList>
            <person name="Song W.-J."/>
            <person name="Kurnit D.M."/>
        </authorList>
    </citation>
    <scope>NUCLEOTIDE SEQUENCE [LARGE SCALE GENOMIC DNA]</scope>
    <source>
        <strain evidence="1 2">DSM 12503</strain>
    </source>
</reference>
<dbReference type="Proteomes" id="UP000184612">
    <property type="component" value="Unassembled WGS sequence"/>
</dbReference>
<dbReference type="STRING" id="1121345.SAMN02745217_01278"/>
<dbReference type="RefSeq" id="WP_073588029.1">
    <property type="nucleotide sequence ID" value="NZ_FRFD01000004.1"/>
</dbReference>
<name>A0A1M7Y3M3_9FIRM</name>
<accession>A0A1M7Y3M3</accession>
<proteinExistence type="predicted"/>
<gene>
    <name evidence="1" type="ORF">SAMN02745217_01278</name>
</gene>
<evidence type="ECO:0000313" key="1">
    <source>
        <dbReference type="EMBL" id="SHO46759.1"/>
    </source>
</evidence>
<dbReference type="EMBL" id="FRFD01000004">
    <property type="protein sequence ID" value="SHO46759.1"/>
    <property type="molecule type" value="Genomic_DNA"/>
</dbReference>
<keyword evidence="2" id="KW-1185">Reference proteome</keyword>
<organism evidence="1 2">
    <name type="scientific">Anaerocolumna xylanovorans DSM 12503</name>
    <dbReference type="NCBI Taxonomy" id="1121345"/>
    <lineage>
        <taxon>Bacteria</taxon>
        <taxon>Bacillati</taxon>
        <taxon>Bacillota</taxon>
        <taxon>Clostridia</taxon>
        <taxon>Lachnospirales</taxon>
        <taxon>Lachnospiraceae</taxon>
        <taxon>Anaerocolumna</taxon>
    </lineage>
</organism>
<protein>
    <submittedName>
        <fullName evidence="1">Uncharacterized protein</fullName>
    </submittedName>
</protein>
<sequence length="78" mass="8709">MKAYKNGNNYSQFYTGNFDRSVTICSKFIFTKAVVGSKDTTGQLKYDAAASDKERLVVPGANHGESYKVAKEVYEEKL</sequence>
<evidence type="ECO:0000313" key="2">
    <source>
        <dbReference type="Proteomes" id="UP000184612"/>
    </source>
</evidence>
<dbReference type="OrthoDB" id="9776685at2"/>